<feature type="transmembrane region" description="Helical" evidence="2">
    <location>
        <begin position="20"/>
        <end position="37"/>
    </location>
</feature>
<dbReference type="EMBL" id="JAZHXJ010000877">
    <property type="protein sequence ID" value="KAL1849375.1"/>
    <property type="molecule type" value="Genomic_DNA"/>
</dbReference>
<comment type="caution">
    <text evidence="3">The sequence shown here is derived from an EMBL/GenBank/DDBJ whole genome shotgun (WGS) entry which is preliminary data.</text>
</comment>
<feature type="region of interest" description="Disordered" evidence="1">
    <location>
        <begin position="111"/>
        <end position="180"/>
    </location>
</feature>
<feature type="compositionally biased region" description="Polar residues" evidence="1">
    <location>
        <begin position="60"/>
        <end position="71"/>
    </location>
</feature>
<evidence type="ECO:0000256" key="2">
    <source>
        <dbReference type="SAM" id="Phobius"/>
    </source>
</evidence>
<feature type="region of interest" description="Disordered" evidence="1">
    <location>
        <begin position="47"/>
        <end position="91"/>
    </location>
</feature>
<protein>
    <submittedName>
        <fullName evidence="3">Uncharacterized protein</fullName>
    </submittedName>
</protein>
<proteinExistence type="predicted"/>
<evidence type="ECO:0000313" key="4">
    <source>
        <dbReference type="Proteomes" id="UP001586593"/>
    </source>
</evidence>
<keyword evidence="2" id="KW-0812">Transmembrane</keyword>
<keyword evidence="4" id="KW-1185">Reference proteome</keyword>
<feature type="compositionally biased region" description="Polar residues" evidence="1">
    <location>
        <begin position="114"/>
        <end position="135"/>
    </location>
</feature>
<feature type="compositionally biased region" description="Basic residues" evidence="1">
    <location>
        <begin position="164"/>
        <end position="175"/>
    </location>
</feature>
<reference evidence="3 4" key="1">
    <citation type="journal article" date="2024" name="Commun. Biol.">
        <title>Comparative genomic analysis of thermophilic fungi reveals convergent evolutionary adaptations and gene losses.</title>
        <authorList>
            <person name="Steindorff A.S."/>
            <person name="Aguilar-Pontes M.V."/>
            <person name="Robinson A.J."/>
            <person name="Andreopoulos B."/>
            <person name="LaButti K."/>
            <person name="Kuo A."/>
            <person name="Mondo S."/>
            <person name="Riley R."/>
            <person name="Otillar R."/>
            <person name="Haridas S."/>
            <person name="Lipzen A."/>
            <person name="Grimwood J."/>
            <person name="Schmutz J."/>
            <person name="Clum A."/>
            <person name="Reid I.D."/>
            <person name="Moisan M.C."/>
            <person name="Butler G."/>
            <person name="Nguyen T.T.M."/>
            <person name="Dewar K."/>
            <person name="Conant G."/>
            <person name="Drula E."/>
            <person name="Henrissat B."/>
            <person name="Hansel C."/>
            <person name="Singer S."/>
            <person name="Hutchinson M.I."/>
            <person name="de Vries R.P."/>
            <person name="Natvig D.O."/>
            <person name="Powell A.J."/>
            <person name="Tsang A."/>
            <person name="Grigoriev I.V."/>
        </authorList>
    </citation>
    <scope>NUCLEOTIDE SEQUENCE [LARGE SCALE GENOMIC DNA]</scope>
    <source>
        <strain evidence="3 4">ATCC 24622</strain>
    </source>
</reference>
<evidence type="ECO:0000256" key="1">
    <source>
        <dbReference type="SAM" id="MobiDB-lite"/>
    </source>
</evidence>
<keyword evidence="2" id="KW-0472">Membrane</keyword>
<name>A0ABR3VZJ2_9PEZI</name>
<sequence>MLLSTTSTLPFSDHLSHPGFFSVHNCCSFLAALFWLLSSAYSEARDRVGPNSGRLHQRNESAGVSDAQSGNLGHVGTVSPLPSTGPRQRHSNADSAYINGVPTARWVAVPSIHPPSSRQTRWLRQTRRNTSSSRVPTPASAGRRRRPCCNPRVPTTSGWDRGPWRRASRPSRHCRPTCPRRGARWRCCRWTSRATRRSRRPLTRSARTWGISTSS</sequence>
<evidence type="ECO:0000313" key="3">
    <source>
        <dbReference type="EMBL" id="KAL1849375.1"/>
    </source>
</evidence>
<keyword evidence="2" id="KW-1133">Transmembrane helix</keyword>
<gene>
    <name evidence="3" type="ORF">VTK73DRAFT_9891</name>
</gene>
<organism evidence="3 4">
    <name type="scientific">Phialemonium thermophilum</name>
    <dbReference type="NCBI Taxonomy" id="223376"/>
    <lineage>
        <taxon>Eukaryota</taxon>
        <taxon>Fungi</taxon>
        <taxon>Dikarya</taxon>
        <taxon>Ascomycota</taxon>
        <taxon>Pezizomycotina</taxon>
        <taxon>Sordariomycetes</taxon>
        <taxon>Sordariomycetidae</taxon>
        <taxon>Cephalothecales</taxon>
        <taxon>Cephalothecaceae</taxon>
        <taxon>Phialemonium</taxon>
    </lineage>
</organism>
<dbReference type="Proteomes" id="UP001586593">
    <property type="component" value="Unassembled WGS sequence"/>
</dbReference>
<accession>A0ABR3VZJ2</accession>